<dbReference type="Pfam" id="PF00759">
    <property type="entry name" value="Glyco_hydro_9"/>
    <property type="match status" value="1"/>
</dbReference>
<dbReference type="Gene3D" id="2.60.120.260">
    <property type="entry name" value="Galactose-binding domain-like"/>
    <property type="match status" value="1"/>
</dbReference>
<dbReference type="EMBL" id="CP002160">
    <property type="protein sequence ID" value="ADL51227.1"/>
    <property type="molecule type" value="Genomic_DNA"/>
</dbReference>
<dbReference type="OrthoDB" id="9758662at2"/>
<dbReference type="PANTHER" id="PTHR22298">
    <property type="entry name" value="ENDO-1,4-BETA-GLUCANASE"/>
    <property type="match status" value="1"/>
</dbReference>
<keyword evidence="6" id="KW-0624">Polysaccharide degradation</keyword>
<dbReference type="InterPro" id="IPR008928">
    <property type="entry name" value="6-hairpin_glycosidase_sf"/>
</dbReference>
<dbReference type="eggNOG" id="COG5297">
    <property type="taxonomic scope" value="Bacteria"/>
</dbReference>
<dbReference type="GO" id="GO:0008810">
    <property type="term" value="F:cellulase activity"/>
    <property type="evidence" value="ECO:0007669"/>
    <property type="project" value="InterPro"/>
</dbReference>
<feature type="domain" description="Glycoside hydrolase family 9" evidence="8">
    <location>
        <begin position="286"/>
        <end position="717"/>
    </location>
</feature>
<proteinExistence type="inferred from homology"/>
<evidence type="ECO:0000313" key="12">
    <source>
        <dbReference type="Proteomes" id="UP000002730"/>
    </source>
</evidence>
<evidence type="ECO:0000256" key="6">
    <source>
        <dbReference type="ARBA" id="ARBA00023326"/>
    </source>
</evidence>
<name>D9SW83_CLOC7</name>
<comment type="similarity">
    <text evidence="1">Belongs to the glycosyl hydrolase 9 (cellulase E) family.</text>
</comment>
<keyword evidence="3" id="KW-0136">Cellulose degradation</keyword>
<keyword evidence="5" id="KW-0326">Glycosidase</keyword>
<sequence length="724" mass="80443">MRKKFITALIAGAVLFGGFGSYQAAAADMTVNLIENGSLDTNAKGWGGFTTEGGGGYLTYDDGGIKAEVTNCGNAPYSIQIYKDDFKMYKNGKYHLEFDVSSTVDRTIQYTIQLNRGDYRYYVEDKINTTQEVKTVSQDFVMTEETDMIPRLAFNVGNVVGENLGNHSVKIDNVKLFLVDVSGIKEEIESPKVEQKIVLNQIGYKPEDKKKVVFRTETNDRNFRVVSTKTNEVVYQGDIYGRTYNETAGEINSFGDLSSLKTPGTYRIETDSFGSSYQFTIAEDVYKNLFKDAMRFFYFQRCGQELTQDFAGTWAHPACHQQLATIYGTDQKIDVSGGWHDAGDYGRYVIANSKAMADLFTAYNDNKAAFGDDFNIPESGNGIPDVLDELKYQLEWMLKMQEKTSGGVYHKVTSWDFPGYVMPQEETGELLVCPISTPATADFAAIMAMGYENFKDIDPALASTCLAAGEKAWAYLEKTPNTPFSNPPGVLTGDYADGYDGDERYWAAAQLFKATGDSKYDQAFRTMLNTKYESGFLWSNVGHYGNLAYIAAAGADQNAAGNIKNRIIDEAQDIVAFSRNDGYNSSTPSYFYYWGSNAKMNNNAMLLANAYKISNNPEFLEYAKEHVNYCLGKNSLGKCFITGYGTDGVETPHHRPSMAQGKALPGMIVGGPNKYLEDPTMKLGLTEEAPARCYLDDSECFACNEVDINWNSPLICAMSELNMK</sequence>
<feature type="domain" description="CBM-cenC" evidence="9">
    <location>
        <begin position="32"/>
        <end position="157"/>
    </location>
</feature>
<evidence type="ECO:0000259" key="10">
    <source>
        <dbReference type="Pfam" id="PF02927"/>
    </source>
</evidence>
<dbReference type="InterPro" id="IPR008979">
    <property type="entry name" value="Galactose-bd-like_sf"/>
</dbReference>
<dbReference type="Gene3D" id="2.60.40.10">
    <property type="entry name" value="Immunoglobulins"/>
    <property type="match status" value="1"/>
</dbReference>
<dbReference type="KEGG" id="ccb:Clocel_1476"/>
<dbReference type="RefSeq" id="WP_013291671.1">
    <property type="nucleotide sequence ID" value="NC_014393.1"/>
</dbReference>
<dbReference type="GO" id="GO:0030245">
    <property type="term" value="P:cellulose catabolic process"/>
    <property type="evidence" value="ECO:0007669"/>
    <property type="project" value="UniProtKB-KW"/>
</dbReference>
<dbReference type="InterPro" id="IPR013783">
    <property type="entry name" value="Ig-like_fold"/>
</dbReference>
<dbReference type="InterPro" id="IPR003305">
    <property type="entry name" value="CenC_carb-bd"/>
</dbReference>
<evidence type="ECO:0000313" key="11">
    <source>
        <dbReference type="EMBL" id="ADL51227.1"/>
    </source>
</evidence>
<dbReference type="STRING" id="573061.Clocel_1476"/>
<evidence type="ECO:0000256" key="2">
    <source>
        <dbReference type="ARBA" id="ARBA00022801"/>
    </source>
</evidence>
<dbReference type="Pfam" id="PF02018">
    <property type="entry name" value="CBM_4_9"/>
    <property type="match status" value="1"/>
</dbReference>
<evidence type="ECO:0000256" key="5">
    <source>
        <dbReference type="ARBA" id="ARBA00023295"/>
    </source>
</evidence>
<dbReference type="SUPFAM" id="SSF48208">
    <property type="entry name" value="Six-hairpin glycosidases"/>
    <property type="match status" value="1"/>
</dbReference>
<dbReference type="AlphaFoldDB" id="D9SW83"/>
<dbReference type="CAZy" id="GH9">
    <property type="family name" value="Glycoside Hydrolase Family 9"/>
</dbReference>
<dbReference type="InterPro" id="IPR001701">
    <property type="entry name" value="Glyco_hydro_9"/>
</dbReference>
<keyword evidence="4" id="KW-0119">Carbohydrate metabolism</keyword>
<dbReference type="HOGENOM" id="CLU_006010_2_0_9"/>
<organism evidence="11 12">
    <name type="scientific">Clostridium cellulovorans (strain ATCC 35296 / DSM 3052 / OCM 3 / 743B)</name>
    <dbReference type="NCBI Taxonomy" id="573061"/>
    <lineage>
        <taxon>Bacteria</taxon>
        <taxon>Bacillati</taxon>
        <taxon>Bacillota</taxon>
        <taxon>Clostridia</taxon>
        <taxon>Eubacteriales</taxon>
        <taxon>Clostridiaceae</taxon>
        <taxon>Clostridium</taxon>
    </lineage>
</organism>
<dbReference type="CDD" id="cd02850">
    <property type="entry name" value="E_set_Cellulase_N"/>
    <property type="match status" value="1"/>
</dbReference>
<dbReference type="Proteomes" id="UP000002730">
    <property type="component" value="Chromosome"/>
</dbReference>
<protein>
    <submittedName>
        <fullName evidence="11">Glycoside hydrolase family 9</fullName>
    </submittedName>
</protein>
<dbReference type="SUPFAM" id="SSF81296">
    <property type="entry name" value="E set domains"/>
    <property type="match status" value="1"/>
</dbReference>
<evidence type="ECO:0000259" key="9">
    <source>
        <dbReference type="Pfam" id="PF02018"/>
    </source>
</evidence>
<keyword evidence="12" id="KW-1185">Reference proteome</keyword>
<accession>D9SW83</accession>
<dbReference type="Gene3D" id="1.50.10.10">
    <property type="match status" value="1"/>
</dbReference>
<dbReference type="InterPro" id="IPR012341">
    <property type="entry name" value="6hp_glycosidase-like_sf"/>
</dbReference>
<feature type="signal peptide" evidence="7">
    <location>
        <begin position="1"/>
        <end position="26"/>
    </location>
</feature>
<dbReference type="CAZy" id="CBM4">
    <property type="family name" value="Carbohydrate-Binding Module Family 4"/>
</dbReference>
<dbReference type="InterPro" id="IPR004197">
    <property type="entry name" value="Cellulase_Ig-like"/>
</dbReference>
<dbReference type="SUPFAM" id="SSF49785">
    <property type="entry name" value="Galactose-binding domain-like"/>
    <property type="match status" value="1"/>
</dbReference>
<evidence type="ECO:0000256" key="1">
    <source>
        <dbReference type="ARBA" id="ARBA00007072"/>
    </source>
</evidence>
<evidence type="ECO:0000256" key="7">
    <source>
        <dbReference type="SAM" id="SignalP"/>
    </source>
</evidence>
<evidence type="ECO:0000256" key="3">
    <source>
        <dbReference type="ARBA" id="ARBA00023001"/>
    </source>
</evidence>
<evidence type="ECO:0000259" key="8">
    <source>
        <dbReference type="Pfam" id="PF00759"/>
    </source>
</evidence>
<evidence type="ECO:0000256" key="4">
    <source>
        <dbReference type="ARBA" id="ARBA00023277"/>
    </source>
</evidence>
<keyword evidence="7" id="KW-0732">Signal</keyword>
<keyword evidence="2 11" id="KW-0378">Hydrolase</keyword>
<dbReference type="InterPro" id="IPR014756">
    <property type="entry name" value="Ig_E-set"/>
</dbReference>
<feature type="chain" id="PRO_5003128563" evidence="7">
    <location>
        <begin position="27"/>
        <end position="724"/>
    </location>
</feature>
<gene>
    <name evidence="11" type="ordered locus">Clocel_1476</name>
</gene>
<reference evidence="11 12" key="1">
    <citation type="submission" date="2010-08" db="EMBL/GenBank/DDBJ databases">
        <title>Complete sequence of Clostridium cellulovorans 743B.</title>
        <authorList>
            <consortium name="US DOE Joint Genome Institute"/>
            <person name="Lucas S."/>
            <person name="Copeland A."/>
            <person name="Lapidus A."/>
            <person name="Cheng J.-F."/>
            <person name="Bruce D."/>
            <person name="Goodwin L."/>
            <person name="Pitluck S."/>
            <person name="Chertkov O."/>
            <person name="Detter J.C."/>
            <person name="Han C."/>
            <person name="Tapia R."/>
            <person name="Land M."/>
            <person name="Hauser L."/>
            <person name="Chang Y.-J."/>
            <person name="Jeffries C."/>
            <person name="Kyrpides N."/>
            <person name="Ivanova N."/>
            <person name="Mikhailova N."/>
            <person name="Hemme C.L."/>
            <person name="Woyke T."/>
        </authorList>
    </citation>
    <scope>NUCLEOTIDE SEQUENCE [LARGE SCALE GENOMIC DNA]</scope>
    <source>
        <strain evidence="12">ATCC 35296 / DSM 3052 / OCM 3 / 743B</strain>
    </source>
</reference>
<feature type="domain" description="Cellulase Ig-like" evidence="10">
    <location>
        <begin position="194"/>
        <end position="274"/>
    </location>
</feature>
<dbReference type="Pfam" id="PF02927">
    <property type="entry name" value="CelD_N"/>
    <property type="match status" value="1"/>
</dbReference>